<dbReference type="EC" id="2.8.1.9" evidence="4"/>
<dbReference type="Gene3D" id="3.40.640.10">
    <property type="entry name" value="Type I PLP-dependent aspartate aminotransferase-like (Major domain)"/>
    <property type="match status" value="1"/>
</dbReference>
<feature type="domain" description="MOSC" evidence="7">
    <location>
        <begin position="735"/>
        <end position="950"/>
    </location>
</feature>
<dbReference type="PROSITE" id="PS51340">
    <property type="entry name" value="MOSC"/>
    <property type="match status" value="1"/>
</dbReference>
<dbReference type="InterPro" id="IPR005302">
    <property type="entry name" value="MoCF_Sase_C"/>
</dbReference>
<feature type="modified residue" description="N6-(pyridoxal phosphate)lysine" evidence="4">
    <location>
        <position position="313"/>
    </location>
</feature>
<dbReference type="InterPro" id="IPR015422">
    <property type="entry name" value="PyrdxlP-dep_Trfase_small"/>
</dbReference>
<feature type="transmembrane region" description="Helical" evidence="6">
    <location>
        <begin position="39"/>
        <end position="58"/>
    </location>
</feature>
<dbReference type="Pfam" id="PF03476">
    <property type="entry name" value="MOSC_N"/>
    <property type="match status" value="1"/>
</dbReference>
<dbReference type="HAMAP" id="MF_03050">
    <property type="entry name" value="MOCOS"/>
    <property type="match status" value="1"/>
</dbReference>
<dbReference type="Gene3D" id="3.90.1150.10">
    <property type="entry name" value="Aspartate Aminotransferase, domain 1"/>
    <property type="match status" value="1"/>
</dbReference>
<organism evidence="8 9">
    <name type="scientific">Talaromyces amestolkiae</name>
    <dbReference type="NCBI Taxonomy" id="1196081"/>
    <lineage>
        <taxon>Eukaryota</taxon>
        <taxon>Fungi</taxon>
        <taxon>Dikarya</taxon>
        <taxon>Ascomycota</taxon>
        <taxon>Pezizomycotina</taxon>
        <taxon>Eurotiomycetes</taxon>
        <taxon>Eurotiomycetidae</taxon>
        <taxon>Eurotiales</taxon>
        <taxon>Trichocomaceae</taxon>
        <taxon>Talaromyces</taxon>
        <taxon>Talaromyces sect. Talaromyces</taxon>
    </lineage>
</organism>
<dbReference type="PANTHER" id="PTHR14237">
    <property type="entry name" value="MOLYBDOPTERIN COFACTOR SULFURASE MOSC"/>
    <property type="match status" value="1"/>
</dbReference>
<dbReference type="Pfam" id="PF03473">
    <property type="entry name" value="MOSC"/>
    <property type="match status" value="1"/>
</dbReference>
<feature type="compositionally biased region" description="Polar residues" evidence="5">
    <location>
        <begin position="746"/>
        <end position="763"/>
    </location>
</feature>
<dbReference type="GO" id="GO:0008265">
    <property type="term" value="F:molybdenum cofactor sulfurtransferase activity"/>
    <property type="evidence" value="ECO:0007669"/>
    <property type="project" value="UniProtKB-UniRule"/>
</dbReference>
<dbReference type="Pfam" id="PF00266">
    <property type="entry name" value="Aminotran_5"/>
    <property type="match status" value="1"/>
</dbReference>
<dbReference type="InterPro" id="IPR028886">
    <property type="entry name" value="MoCo_sulfurase"/>
</dbReference>
<evidence type="ECO:0000256" key="4">
    <source>
        <dbReference type="HAMAP-Rule" id="MF_03050"/>
    </source>
</evidence>
<keyword evidence="6" id="KW-0812">Transmembrane</keyword>
<evidence type="ECO:0000259" key="7">
    <source>
        <dbReference type="PROSITE" id="PS51340"/>
    </source>
</evidence>
<dbReference type="Proteomes" id="UP000249363">
    <property type="component" value="Unassembled WGS sequence"/>
</dbReference>
<keyword evidence="1 4" id="KW-0808">Transferase</keyword>
<feature type="region of interest" description="Disordered" evidence="5">
    <location>
        <begin position="918"/>
        <end position="938"/>
    </location>
</feature>
<dbReference type="InterPro" id="IPR005303">
    <property type="entry name" value="MOCOS_middle"/>
</dbReference>
<name>A0A364L6F7_TALAM</name>
<dbReference type="SUPFAM" id="SSF141673">
    <property type="entry name" value="MOSC N-terminal domain-like"/>
    <property type="match status" value="1"/>
</dbReference>
<keyword evidence="3 4" id="KW-0501">Molybdenum cofactor biosynthesis</keyword>
<feature type="transmembrane region" description="Helical" evidence="6">
    <location>
        <begin position="70"/>
        <end position="90"/>
    </location>
</feature>
<dbReference type="GO" id="GO:0016829">
    <property type="term" value="F:lyase activity"/>
    <property type="evidence" value="ECO:0007669"/>
    <property type="project" value="UniProtKB-UniRule"/>
</dbReference>
<evidence type="ECO:0000256" key="3">
    <source>
        <dbReference type="ARBA" id="ARBA00023150"/>
    </source>
</evidence>
<evidence type="ECO:0000256" key="1">
    <source>
        <dbReference type="ARBA" id="ARBA00022679"/>
    </source>
</evidence>
<comment type="cofactor">
    <cofactor evidence="4">
        <name>pyridoxal 5'-phosphate</name>
        <dbReference type="ChEBI" id="CHEBI:597326"/>
    </cofactor>
</comment>
<comment type="caution">
    <text evidence="8">The sequence shown here is derived from an EMBL/GenBank/DDBJ whole genome shotgun (WGS) entry which is preliminary data.</text>
</comment>
<dbReference type="InterPro" id="IPR015424">
    <property type="entry name" value="PyrdxlP-dep_Trfase"/>
</dbReference>
<dbReference type="STRING" id="1196081.A0A364L6F7"/>
<feature type="region of interest" description="Disordered" evidence="5">
    <location>
        <begin position="744"/>
        <end position="763"/>
    </location>
</feature>
<dbReference type="SUPFAM" id="SSF53383">
    <property type="entry name" value="PLP-dependent transferases"/>
    <property type="match status" value="1"/>
</dbReference>
<feature type="active site" evidence="4">
    <location>
        <position position="476"/>
    </location>
</feature>
<evidence type="ECO:0000256" key="6">
    <source>
        <dbReference type="SAM" id="Phobius"/>
    </source>
</evidence>
<dbReference type="GO" id="GO:0030151">
    <property type="term" value="F:molybdenum ion binding"/>
    <property type="evidence" value="ECO:0007669"/>
    <property type="project" value="UniProtKB-UniRule"/>
</dbReference>
<keyword evidence="9" id="KW-1185">Reference proteome</keyword>
<dbReference type="EMBL" id="MIKG01000015">
    <property type="protein sequence ID" value="RAO71398.1"/>
    <property type="molecule type" value="Genomic_DNA"/>
</dbReference>
<keyword evidence="6" id="KW-1133">Transmembrane helix</keyword>
<protein>
    <recommendedName>
        <fullName evidence="4">Molybdenum cofactor sulfurase</fullName>
        <shortName evidence="4">MCS</shortName>
        <shortName evidence="4">MOS</shortName>
        <shortName evidence="4">MoCo sulfurase</shortName>
        <ecNumber evidence="4">2.8.1.9</ecNumber>
    </recommendedName>
    <alternativeName>
        <fullName evidence="4">Molybdenum cofactor sulfurtransferase</fullName>
    </alternativeName>
</protein>
<dbReference type="PANTHER" id="PTHR14237:SF80">
    <property type="entry name" value="MOLYBDENUM COFACTOR SULFURASE"/>
    <property type="match status" value="1"/>
</dbReference>
<dbReference type="GO" id="GO:0030170">
    <property type="term" value="F:pyridoxal phosphate binding"/>
    <property type="evidence" value="ECO:0007669"/>
    <property type="project" value="UniProtKB-UniRule"/>
</dbReference>
<comment type="function">
    <text evidence="4">Sulfurates the molybdenum cofactor. Sulfation of molybdenum is essential for xanthine dehydrogenase (XDH) and aldehyde oxidase (ADO) enzymes in which molybdenum cofactor is liganded by 1 oxygen and 1 sulfur atom in active form.</text>
</comment>
<dbReference type="InterPro" id="IPR000192">
    <property type="entry name" value="Aminotrans_V_dom"/>
</dbReference>
<comment type="similarity">
    <text evidence="4">Belongs to the class-V pyridoxal-phosphate-dependent aminotransferase family. MOCOS subfamily.</text>
</comment>
<evidence type="ECO:0000313" key="9">
    <source>
        <dbReference type="Proteomes" id="UP000249363"/>
    </source>
</evidence>
<feature type="transmembrane region" description="Helical" evidence="6">
    <location>
        <begin position="12"/>
        <end position="33"/>
    </location>
</feature>
<evidence type="ECO:0000256" key="5">
    <source>
        <dbReference type="SAM" id="MobiDB-lite"/>
    </source>
</evidence>
<dbReference type="GO" id="GO:0006777">
    <property type="term" value="P:Mo-molybdopterin cofactor biosynthetic process"/>
    <property type="evidence" value="ECO:0007669"/>
    <property type="project" value="UniProtKB-UniRule"/>
</dbReference>
<reference evidence="8 9" key="1">
    <citation type="journal article" date="2017" name="Biotechnol. Biofuels">
        <title>Differential beta-glucosidase expression as a function of carbon source availability in Talaromyces amestolkiae: a genomic and proteomic approach.</title>
        <authorList>
            <person name="de Eugenio L.I."/>
            <person name="Mendez-Liter J.A."/>
            <person name="Nieto-Dominguez M."/>
            <person name="Alonso L."/>
            <person name="Gil-Munoz J."/>
            <person name="Barriuso J."/>
            <person name="Prieto A."/>
            <person name="Martinez M.J."/>
        </authorList>
    </citation>
    <scope>NUCLEOTIDE SEQUENCE [LARGE SCALE GENOMIC DNA]</scope>
    <source>
        <strain evidence="8 9">CIB</strain>
    </source>
</reference>
<evidence type="ECO:0000256" key="2">
    <source>
        <dbReference type="ARBA" id="ARBA00022898"/>
    </source>
</evidence>
<proteinExistence type="inferred from homology"/>
<dbReference type="OrthoDB" id="10264306at2759"/>
<evidence type="ECO:0000313" key="8">
    <source>
        <dbReference type="EMBL" id="RAO71398.1"/>
    </source>
</evidence>
<keyword evidence="6" id="KW-0472">Membrane</keyword>
<dbReference type="AlphaFoldDB" id="A0A364L6F7"/>
<gene>
    <name evidence="4" type="primary">hxB</name>
    <name evidence="8" type="ORF">BHQ10_007410</name>
</gene>
<comment type="catalytic activity">
    <reaction evidence="4">
        <text>Mo-molybdopterin + L-cysteine + AH2 = thio-Mo-molybdopterin + L-alanine + A + H2O</text>
        <dbReference type="Rhea" id="RHEA:42636"/>
        <dbReference type="ChEBI" id="CHEBI:13193"/>
        <dbReference type="ChEBI" id="CHEBI:15377"/>
        <dbReference type="ChEBI" id="CHEBI:17499"/>
        <dbReference type="ChEBI" id="CHEBI:35235"/>
        <dbReference type="ChEBI" id="CHEBI:57972"/>
        <dbReference type="ChEBI" id="CHEBI:71302"/>
        <dbReference type="ChEBI" id="CHEBI:82685"/>
        <dbReference type="EC" id="2.8.1.9"/>
    </reaction>
</comment>
<keyword evidence="2 4" id="KW-0663">Pyridoxal phosphate</keyword>
<sequence length="955" mass="105899">MIAEVLFIFWRLTEIVFLIPIIGMLAYFVNGFINANQLTPAYILVLFIVSTIAVFWCIDTILRFGSTRRSAIFVAFLDLCFFGALIAGVYQLRFIAGASCTNWSNKITYLDHAGTTLYAKSLIEKYSHDLTSNLFGNPHSASASSQLTSNRVEDIRLKALRFFNADPDVYDLVFVPNATAGIKLVAEALRDFRPSPDGLRGFEYAYHVESHTSLVGVRALAELGSRCFSTEDEVRQWVSGLDDEDDNARLFAYPAQSNMNGRRFPLNWCNQIRQAGRRNNFTLLDTAGLVSTSPLDLSDPELCPDFVVLSFYKVFGFPDLGALIVRKESGHVFNHRKYFGGGTVEMVTVGNQWYARKQSSIHDQLEDGTLPFHNIIALQSAFQVHERLYGSMANISNHTASLAKQLFDRLSSVKHANGKPVCHFYVSPDCSYDDRNTQGPIIALNLLDSNGDWIGKSEIEKLASVKSIHIRSGTLCNPGGTASLLGLSNDEMEANYKAGQRCGDENDVMQGKPTGALRLSVGPMTSSRDIDRFVSFITEFYAEQTLLPTFSDVQLLAGTEADRYYVESLCVYPIKSCSGFTVPPGVAWKVRPEGLAWDREWCIVHQGTGAALSQKRYPRMALIKPILDFAKGLLCITGDFLTGGRQLDIPLNRDDPRLITTEMTRSCQNSASVRKPSLVCGDRVVIQVYTSTEISAFFSELLGVPCTLARFPPRSYARHSKNPYRYQHSLSKRRNEMPGAFPLDTSHMNGSNNIPGRKASGTSNPILLSNESPVLLISRSSVNRLNEQIKENSGISETILHLGSNATNTKTVAANVFRANIIIAENLPAHLRPQHSSLPTSSTSSPFEQPYIEDTWSSITIGQKNLQFDVLGACSRCQMVCVDQLTAEKREEPLSTLAKTRRVGGKVIFGRHLGLSASNDDLDHGEHDQDDDNTEDSQRMIMVGDTVVPSYYEQG</sequence>
<accession>A0A364L6F7</accession>
<dbReference type="InterPro" id="IPR015421">
    <property type="entry name" value="PyrdxlP-dep_Trfase_major"/>
</dbReference>